<organism evidence="2 4">
    <name type="scientific">Trichinella pseudospiralis</name>
    <name type="common">Parasitic roundworm</name>
    <dbReference type="NCBI Taxonomy" id="6337"/>
    <lineage>
        <taxon>Eukaryota</taxon>
        <taxon>Metazoa</taxon>
        <taxon>Ecdysozoa</taxon>
        <taxon>Nematoda</taxon>
        <taxon>Enoplea</taxon>
        <taxon>Dorylaimia</taxon>
        <taxon>Trichinellida</taxon>
        <taxon>Trichinellidae</taxon>
        <taxon>Trichinella</taxon>
    </lineage>
</organism>
<dbReference type="EMBL" id="JYDT01000361">
    <property type="protein sequence ID" value="KRY80687.1"/>
    <property type="molecule type" value="Genomic_DNA"/>
</dbReference>
<sequence>MFSEIQGITKNEKMHLLYMLHSENRIRGFRYLIRSTRNLSEVHFPKLRLLFVIGYTLIGCTRLIIKGVITIT</sequence>
<name>A0A0V1F4B8_TRIPS</name>
<evidence type="ECO:0000256" key="1">
    <source>
        <dbReference type="SAM" id="Phobius"/>
    </source>
</evidence>
<comment type="caution">
    <text evidence="2">The sequence shown here is derived from an EMBL/GenBank/DDBJ whole genome shotgun (WGS) entry which is preliminary data.</text>
</comment>
<evidence type="ECO:0000313" key="3">
    <source>
        <dbReference type="EMBL" id="KRY81788.1"/>
    </source>
</evidence>
<keyword evidence="1" id="KW-0472">Membrane</keyword>
<keyword evidence="4" id="KW-1185">Reference proteome</keyword>
<gene>
    <name evidence="3" type="ORF">T4D_13128</name>
    <name evidence="2" type="ORF">T4D_397</name>
</gene>
<evidence type="ECO:0000313" key="2">
    <source>
        <dbReference type="EMBL" id="KRY80687.1"/>
    </source>
</evidence>
<evidence type="ECO:0000313" key="4">
    <source>
        <dbReference type="Proteomes" id="UP000054995"/>
    </source>
</evidence>
<dbReference type="EMBL" id="JYDT01000205">
    <property type="protein sequence ID" value="KRY81788.1"/>
    <property type="molecule type" value="Genomic_DNA"/>
</dbReference>
<feature type="transmembrane region" description="Helical" evidence="1">
    <location>
        <begin position="47"/>
        <end position="65"/>
    </location>
</feature>
<keyword evidence="1" id="KW-0812">Transmembrane</keyword>
<keyword evidence="1" id="KW-1133">Transmembrane helix</keyword>
<accession>A0A0V1F4B8</accession>
<proteinExistence type="predicted"/>
<feature type="non-terminal residue" evidence="2">
    <location>
        <position position="72"/>
    </location>
</feature>
<protein>
    <submittedName>
        <fullName evidence="2">Uncharacterized protein</fullName>
    </submittedName>
</protein>
<dbReference type="AlphaFoldDB" id="A0A0V1F4B8"/>
<reference evidence="2 4" key="1">
    <citation type="submission" date="2015-01" db="EMBL/GenBank/DDBJ databases">
        <title>Evolution of Trichinella species and genotypes.</title>
        <authorList>
            <person name="Korhonen P.K."/>
            <person name="Edoardo P."/>
            <person name="Giuseppe L.R."/>
            <person name="Gasser R.B."/>
        </authorList>
    </citation>
    <scope>NUCLEOTIDE SEQUENCE [LARGE SCALE GENOMIC DNA]</scope>
    <source>
        <strain evidence="2">ISS470</strain>
    </source>
</reference>
<dbReference type="Proteomes" id="UP000054995">
    <property type="component" value="Unassembled WGS sequence"/>
</dbReference>